<evidence type="ECO:0008006" key="4">
    <source>
        <dbReference type="Google" id="ProtNLM"/>
    </source>
</evidence>
<dbReference type="RefSeq" id="WP_166918212.1">
    <property type="nucleotide sequence ID" value="NZ_JAASRN010000001.1"/>
</dbReference>
<keyword evidence="3" id="KW-1185">Reference proteome</keyword>
<evidence type="ECO:0000313" key="2">
    <source>
        <dbReference type="EMBL" id="NIK72922.1"/>
    </source>
</evidence>
<comment type="caution">
    <text evidence="2">The sequence shown here is derived from an EMBL/GenBank/DDBJ whole genome shotgun (WGS) entry which is preliminary data.</text>
</comment>
<proteinExistence type="predicted"/>
<accession>A0A846MND7</accession>
<dbReference type="AlphaFoldDB" id="A0A846MND7"/>
<dbReference type="Proteomes" id="UP000537126">
    <property type="component" value="Unassembled WGS sequence"/>
</dbReference>
<organism evidence="2 3">
    <name type="scientific">Thermonema lapsum</name>
    <dbReference type="NCBI Taxonomy" id="28195"/>
    <lineage>
        <taxon>Bacteria</taxon>
        <taxon>Pseudomonadati</taxon>
        <taxon>Bacteroidota</taxon>
        <taxon>Cytophagia</taxon>
        <taxon>Cytophagales</taxon>
        <taxon>Thermonemataceae</taxon>
        <taxon>Thermonema</taxon>
    </lineage>
</organism>
<evidence type="ECO:0000256" key="1">
    <source>
        <dbReference type="SAM" id="MobiDB-lite"/>
    </source>
</evidence>
<feature type="region of interest" description="Disordered" evidence="1">
    <location>
        <begin position="32"/>
        <end position="61"/>
    </location>
</feature>
<protein>
    <recommendedName>
        <fullName evidence="4">Lipoprotein</fullName>
    </recommendedName>
</protein>
<evidence type="ECO:0000313" key="3">
    <source>
        <dbReference type="Proteomes" id="UP000537126"/>
    </source>
</evidence>
<reference evidence="2 3" key="1">
    <citation type="submission" date="2020-03" db="EMBL/GenBank/DDBJ databases">
        <title>Genomic Encyclopedia of Type Strains, Phase IV (KMG-IV): sequencing the most valuable type-strain genomes for metagenomic binning, comparative biology and taxonomic classification.</title>
        <authorList>
            <person name="Goeker M."/>
        </authorList>
    </citation>
    <scope>NUCLEOTIDE SEQUENCE [LARGE SCALE GENOMIC DNA]</scope>
    <source>
        <strain evidence="2 3">DSM 5718</strain>
    </source>
</reference>
<feature type="compositionally biased region" description="Low complexity" evidence="1">
    <location>
        <begin position="51"/>
        <end position="61"/>
    </location>
</feature>
<dbReference type="PROSITE" id="PS51257">
    <property type="entry name" value="PROKAR_LIPOPROTEIN"/>
    <property type="match status" value="1"/>
</dbReference>
<name>A0A846MND7_9BACT</name>
<dbReference type="EMBL" id="JAASRN010000001">
    <property type="protein sequence ID" value="NIK72922.1"/>
    <property type="molecule type" value="Genomic_DNA"/>
</dbReference>
<gene>
    <name evidence="2" type="ORF">FHS56_000408</name>
</gene>
<sequence>MFHAIMRSAYLSVLITLSLIAGMLLVGCDSSNHASSEAETTSEQEEDISQKKVSQQRSVEQVSVQDSEGNTVLEVKFEPDGNLIVKLDKRTIKGKAKNEEKRVYSTDGYDFIEVEASEESIFKLNTTNGQLLWMVKIYEDKVQISDDEKNQNPYEIKRTESGKVKVYHQNREIGEAKQSKDVVIVKAGESEVLRIPAKQNSIGYAILSIQQIPFDERYVLMAELLARGL</sequence>